<organism evidence="1 2">
    <name type="scientific">Sulfolobus tengchongensis</name>
    <dbReference type="NCBI Taxonomy" id="207809"/>
    <lineage>
        <taxon>Archaea</taxon>
        <taxon>Thermoproteota</taxon>
        <taxon>Thermoprotei</taxon>
        <taxon>Sulfolobales</taxon>
        <taxon>Sulfolobaceae</taxon>
        <taxon>Sulfolobus</taxon>
    </lineage>
</organism>
<dbReference type="Proteomes" id="UP001432202">
    <property type="component" value="Chromosome"/>
</dbReference>
<name>A0AAX4L177_9CREN</name>
<evidence type="ECO:0000313" key="1">
    <source>
        <dbReference type="EMBL" id="WWQ60953.1"/>
    </source>
</evidence>
<protein>
    <submittedName>
        <fullName evidence="1">Uncharacterized protein</fullName>
    </submittedName>
</protein>
<proteinExistence type="predicted"/>
<accession>A0AAX4L177</accession>
<dbReference type="GeneID" id="89335582"/>
<keyword evidence="2" id="KW-1185">Reference proteome</keyword>
<evidence type="ECO:0000313" key="2">
    <source>
        <dbReference type="Proteomes" id="UP001432202"/>
    </source>
</evidence>
<dbReference type="RefSeq" id="WP_338602527.1">
    <property type="nucleotide sequence ID" value="NZ_CP146016.1"/>
</dbReference>
<gene>
    <name evidence="1" type="ORF">V6M85_02400</name>
</gene>
<dbReference type="EMBL" id="CP146016">
    <property type="protein sequence ID" value="WWQ60953.1"/>
    <property type="molecule type" value="Genomic_DNA"/>
</dbReference>
<reference evidence="1 2" key="1">
    <citation type="submission" date="2024-02" db="EMBL/GenBank/DDBJ databases">
        <title>STSV induces naive adaptation in Sulfolobus.</title>
        <authorList>
            <person name="Xiang X."/>
            <person name="Song M."/>
        </authorList>
    </citation>
    <scope>NUCLEOTIDE SEQUENCE [LARGE SCALE GENOMIC DNA]</scope>
    <source>
        <strain evidence="1 2">RT2</strain>
    </source>
</reference>
<dbReference type="AlphaFoldDB" id="A0AAX4L177"/>
<sequence length="147" mass="17133">MKIKIIYDNGQEEEVEMKKIEIVGNKDRSYAHYKYAQMNDEKILIFHIYLPTNEEPAMLPGNIEAEIRQRMAKVSSYVNVADDLIARARIAQIQPQKMSCAYCGDVGSNQYNGKIVCTSCFKYLIKYGENSKEFNEYLTRKLIDKWK</sequence>